<feature type="region of interest" description="Disordered" evidence="1">
    <location>
        <begin position="31"/>
        <end position="70"/>
    </location>
</feature>
<dbReference type="EMBL" id="QSQU01000009">
    <property type="protein sequence ID" value="RGK64423.1"/>
    <property type="molecule type" value="Genomic_DNA"/>
</dbReference>
<proteinExistence type="predicted"/>
<organism evidence="2 4">
    <name type="scientific">Bacteroides xylanisolvens</name>
    <dbReference type="NCBI Taxonomy" id="371601"/>
    <lineage>
        <taxon>Bacteria</taxon>
        <taxon>Pseudomonadati</taxon>
        <taxon>Bacteroidota</taxon>
        <taxon>Bacteroidia</taxon>
        <taxon>Bacteroidales</taxon>
        <taxon>Bacteroidaceae</taxon>
        <taxon>Bacteroides</taxon>
    </lineage>
</organism>
<evidence type="ECO:0000313" key="5">
    <source>
        <dbReference type="Proteomes" id="UP000284417"/>
    </source>
</evidence>
<dbReference type="AlphaFoldDB" id="A0A3E4NJD2"/>
<evidence type="ECO:0000256" key="1">
    <source>
        <dbReference type="SAM" id="MobiDB-lite"/>
    </source>
</evidence>
<protein>
    <submittedName>
        <fullName evidence="2">Uncharacterized protein</fullName>
    </submittedName>
</protein>
<reference evidence="4 5" key="1">
    <citation type="submission" date="2018-08" db="EMBL/GenBank/DDBJ databases">
        <title>A genome reference for cultivated species of the human gut microbiota.</title>
        <authorList>
            <person name="Zou Y."/>
            <person name="Xue W."/>
            <person name="Luo G."/>
        </authorList>
    </citation>
    <scope>NUCLEOTIDE SEQUENCE [LARGE SCALE GENOMIC DNA]</scope>
    <source>
        <strain evidence="3 5">AF39-6AC</strain>
        <strain evidence="2 4">TF10-34</strain>
    </source>
</reference>
<evidence type="ECO:0000313" key="4">
    <source>
        <dbReference type="Proteomes" id="UP000261210"/>
    </source>
</evidence>
<dbReference type="Proteomes" id="UP000284417">
    <property type="component" value="Unassembled WGS sequence"/>
</dbReference>
<accession>A0A3E4NJD2</accession>
<evidence type="ECO:0000313" key="2">
    <source>
        <dbReference type="EMBL" id="RGK64423.1"/>
    </source>
</evidence>
<sequence length="70" mass="8318">MLFNLVDSSELLNHNPSQLLFLQQSDNVEELNRKRRQRESTLLKYRKLGATKKKNGSPKRPIKKKKIKKR</sequence>
<name>A0A3E4NJD2_9BACE</name>
<gene>
    <name evidence="3" type="ORF">DW042_15610</name>
    <name evidence="2" type="ORF">DXD03_08305</name>
</gene>
<comment type="caution">
    <text evidence="2">The sequence shown here is derived from an EMBL/GenBank/DDBJ whole genome shotgun (WGS) entry which is preliminary data.</text>
</comment>
<evidence type="ECO:0000313" key="3">
    <source>
        <dbReference type="EMBL" id="RHK93570.1"/>
    </source>
</evidence>
<dbReference type="Proteomes" id="UP000261210">
    <property type="component" value="Unassembled WGS sequence"/>
</dbReference>
<feature type="compositionally biased region" description="Basic residues" evidence="1">
    <location>
        <begin position="44"/>
        <end position="70"/>
    </location>
</feature>
<dbReference type="EMBL" id="QROC01000021">
    <property type="protein sequence ID" value="RHK93570.1"/>
    <property type="molecule type" value="Genomic_DNA"/>
</dbReference>